<dbReference type="AlphaFoldDB" id="A0A4Y2MYB8"/>
<accession>A0A4Y2MYB8</accession>
<evidence type="ECO:0000313" key="2">
    <source>
        <dbReference type="Proteomes" id="UP000499080"/>
    </source>
</evidence>
<gene>
    <name evidence="1" type="ORF">AVEN_262844_1</name>
</gene>
<evidence type="ECO:0000313" key="1">
    <source>
        <dbReference type="EMBL" id="GBN31713.1"/>
    </source>
</evidence>
<keyword evidence="2" id="KW-1185">Reference proteome</keyword>
<dbReference type="Proteomes" id="UP000499080">
    <property type="component" value="Unassembled WGS sequence"/>
</dbReference>
<organism evidence="1 2">
    <name type="scientific">Araneus ventricosus</name>
    <name type="common">Orbweaver spider</name>
    <name type="synonym">Epeira ventricosa</name>
    <dbReference type="NCBI Taxonomy" id="182803"/>
    <lineage>
        <taxon>Eukaryota</taxon>
        <taxon>Metazoa</taxon>
        <taxon>Ecdysozoa</taxon>
        <taxon>Arthropoda</taxon>
        <taxon>Chelicerata</taxon>
        <taxon>Arachnida</taxon>
        <taxon>Araneae</taxon>
        <taxon>Araneomorphae</taxon>
        <taxon>Entelegynae</taxon>
        <taxon>Araneoidea</taxon>
        <taxon>Araneidae</taxon>
        <taxon>Araneus</taxon>
    </lineage>
</organism>
<sequence length="104" mass="11973">MSSLDFYLGSRPGLCHAFHSDVITVASACHQAHFFGWEAAVTVGRRKKKGYQMRFLRRLMLKRAMELFRAFLDRWKTLSVSRLGDSFAHYGGDEPFEESEPVVE</sequence>
<name>A0A4Y2MYB8_ARAVE</name>
<comment type="caution">
    <text evidence="1">The sequence shown here is derived from an EMBL/GenBank/DDBJ whole genome shotgun (WGS) entry which is preliminary data.</text>
</comment>
<proteinExistence type="predicted"/>
<reference evidence="1 2" key="1">
    <citation type="journal article" date="2019" name="Sci. Rep.">
        <title>Orb-weaving spider Araneus ventricosus genome elucidates the spidroin gene catalogue.</title>
        <authorList>
            <person name="Kono N."/>
            <person name="Nakamura H."/>
            <person name="Ohtoshi R."/>
            <person name="Moran D.A.P."/>
            <person name="Shinohara A."/>
            <person name="Yoshida Y."/>
            <person name="Fujiwara M."/>
            <person name="Mori M."/>
            <person name="Tomita M."/>
            <person name="Arakawa K."/>
        </authorList>
    </citation>
    <scope>NUCLEOTIDE SEQUENCE [LARGE SCALE GENOMIC DNA]</scope>
</reference>
<dbReference type="EMBL" id="BGPR01008123">
    <property type="protein sequence ID" value="GBN31713.1"/>
    <property type="molecule type" value="Genomic_DNA"/>
</dbReference>
<protein>
    <submittedName>
        <fullName evidence="1">Uncharacterized protein</fullName>
    </submittedName>
</protein>